<dbReference type="PROSITE" id="PS51984">
    <property type="entry name" value="CPB1"/>
    <property type="match status" value="1"/>
</dbReference>
<dbReference type="PROSITE" id="PS51985">
    <property type="entry name" value="CPB2"/>
    <property type="match status" value="1"/>
</dbReference>
<dbReference type="GO" id="GO:0016301">
    <property type="term" value="F:kinase activity"/>
    <property type="evidence" value="ECO:0007669"/>
    <property type="project" value="UniProtKB-KW"/>
</dbReference>
<feature type="domain" description="Cryptic POLO box 2 (CPB2)" evidence="3">
    <location>
        <begin position="200"/>
        <end position="310"/>
    </location>
</feature>
<evidence type="ECO:0000259" key="3">
    <source>
        <dbReference type="PROSITE" id="PS51985"/>
    </source>
</evidence>
<comment type="caution">
    <text evidence="4">The sequence shown here is derived from an EMBL/GenBank/DDBJ whole genome shotgun (WGS) entry which is preliminary data.</text>
</comment>
<dbReference type="Gene3D" id="3.30.1120.30">
    <property type="entry name" value="POLO box domain"/>
    <property type="match status" value="1"/>
</dbReference>
<feature type="region of interest" description="Disordered" evidence="1">
    <location>
        <begin position="305"/>
        <end position="371"/>
    </location>
</feature>
<feature type="compositionally biased region" description="Polar residues" evidence="1">
    <location>
        <begin position="330"/>
        <end position="351"/>
    </location>
</feature>
<gene>
    <name evidence="4" type="primary">PLK4_1</name>
    <name evidence="4" type="ORF">Ciccas_001988</name>
</gene>
<dbReference type="InterPro" id="IPR033698">
    <property type="entry name" value="POLO_box_Plk4_2"/>
</dbReference>
<dbReference type="InterPro" id="IPR036947">
    <property type="entry name" value="POLO_box_dom_sf"/>
</dbReference>
<dbReference type="AlphaFoldDB" id="A0ABD2QIK7"/>
<dbReference type="Pfam" id="PF18190">
    <property type="entry name" value="Plk4_PB1"/>
    <property type="match status" value="1"/>
</dbReference>
<evidence type="ECO:0000313" key="4">
    <source>
        <dbReference type="EMBL" id="KAL3319344.1"/>
    </source>
</evidence>
<dbReference type="InterPro" id="IPR033699">
    <property type="entry name" value="POLO_box_Plk4_1"/>
</dbReference>
<name>A0ABD2QIK7_9PLAT</name>
<dbReference type="Proteomes" id="UP001626550">
    <property type="component" value="Unassembled WGS sequence"/>
</dbReference>
<dbReference type="InterPro" id="IPR046437">
    <property type="entry name" value="Ser_Thr-PK_POLO_box_1_sf"/>
</dbReference>
<dbReference type="EMBL" id="JBJKFK010000144">
    <property type="protein sequence ID" value="KAL3319344.1"/>
    <property type="molecule type" value="Genomic_DNA"/>
</dbReference>
<dbReference type="Gene3D" id="3.30.1120.130">
    <property type="match status" value="1"/>
</dbReference>
<evidence type="ECO:0000256" key="1">
    <source>
        <dbReference type="SAM" id="MobiDB-lite"/>
    </source>
</evidence>
<sequence length="476" mass="52494">MPVAFDLTGTWQHSLRSLTLQEHSSDSGIDSVSRLTGPPSSSSGQQLPRLPLVENSYSELRGAGEGLAKRYLSSASLATASVPKPLNASRLKPTRRRVKQGFITILEDESVCVEFVHSTPKSPSPKIDLVMTVDSSGHSILIYSPRAHDGGVPVNESSDKPVPAGPDDVHTVYQLESLPERYWKKYSFLAKFVNMLRATTPKIILFAPHAKCMLMENEGDFEAEFYAGSQTPTLLVHNKSAILLDSGDMDQLWSTCESLLAPQNRRYLQLAFKYREQCLVVERALSPLAEGGVDVFPCMIGRSKQSTGRGTNAGMAELARESRQAEAPRRSTSLQAREVKNTTAPGRSQSGLPVLTKPLATPGPLAQSTPLRRSPTFVPNVGWASQPNGQQLSVQFNDGATLELTFDANYVRALRYKPAQDEMFDAKPKLDGFIEFTQLDKLPPRLQNRLALIPQVVQHMRSQNASPTLPRRRYEP</sequence>
<keyword evidence="4" id="KW-0418">Kinase</keyword>
<feature type="compositionally biased region" description="Polar residues" evidence="1">
    <location>
        <begin position="22"/>
        <end position="34"/>
    </location>
</feature>
<evidence type="ECO:0000313" key="5">
    <source>
        <dbReference type="Proteomes" id="UP001626550"/>
    </source>
</evidence>
<accession>A0ABD2QIK7</accession>
<protein>
    <submittedName>
        <fullName evidence="4">Serine/threonine-protein kinase plk4</fullName>
    </submittedName>
</protein>
<dbReference type="InterPro" id="IPR047108">
    <property type="entry name" value="Plk4-like_POLO_box_2_sf"/>
</dbReference>
<reference evidence="4 5" key="1">
    <citation type="submission" date="2024-11" db="EMBL/GenBank/DDBJ databases">
        <title>Adaptive evolution of stress response genes in parasites aligns with host niche diversity.</title>
        <authorList>
            <person name="Hahn C."/>
            <person name="Resl P."/>
        </authorList>
    </citation>
    <scope>NUCLEOTIDE SEQUENCE [LARGE SCALE GENOMIC DNA]</scope>
    <source>
        <strain evidence="4">EGGRZ-B1_66</strain>
        <tissue evidence="4">Body</tissue>
    </source>
</reference>
<feature type="compositionally biased region" description="Low complexity" evidence="1">
    <location>
        <begin position="35"/>
        <end position="49"/>
    </location>
</feature>
<dbReference type="Gene3D" id="3.30.1120.120">
    <property type="match status" value="1"/>
</dbReference>
<feature type="compositionally biased region" description="Basic and acidic residues" evidence="1">
    <location>
        <begin position="318"/>
        <end position="329"/>
    </location>
</feature>
<keyword evidence="5" id="KW-1185">Reference proteome</keyword>
<dbReference type="Pfam" id="PF18409">
    <property type="entry name" value="Plk4_PB2"/>
    <property type="match status" value="1"/>
</dbReference>
<dbReference type="SUPFAM" id="SSF82615">
    <property type="entry name" value="Polo-box domain"/>
    <property type="match status" value="1"/>
</dbReference>
<feature type="region of interest" description="Disordered" evidence="1">
    <location>
        <begin position="22"/>
        <end position="49"/>
    </location>
</feature>
<evidence type="ECO:0000259" key="2">
    <source>
        <dbReference type="PROSITE" id="PS51984"/>
    </source>
</evidence>
<proteinExistence type="predicted"/>
<feature type="domain" description="Cryptic POLO box 1 (CPB1)" evidence="2">
    <location>
        <begin position="78"/>
        <end position="199"/>
    </location>
</feature>
<keyword evidence="4" id="KW-0808">Transferase</keyword>
<organism evidence="4 5">
    <name type="scientific">Cichlidogyrus casuarinus</name>
    <dbReference type="NCBI Taxonomy" id="1844966"/>
    <lineage>
        <taxon>Eukaryota</taxon>
        <taxon>Metazoa</taxon>
        <taxon>Spiralia</taxon>
        <taxon>Lophotrochozoa</taxon>
        <taxon>Platyhelminthes</taxon>
        <taxon>Monogenea</taxon>
        <taxon>Monopisthocotylea</taxon>
        <taxon>Dactylogyridea</taxon>
        <taxon>Ancyrocephalidae</taxon>
        <taxon>Cichlidogyrus</taxon>
    </lineage>
</organism>